<reference evidence="2" key="1">
    <citation type="submission" date="2022-09" db="EMBL/GenBank/DDBJ databases">
        <title>Complete Genomes of Fervidibacillus albus and Fervidibacillus halotolerans isolated from tidal flat sediments.</title>
        <authorList>
            <person name="Kwon K.K."/>
            <person name="Yang S.-H."/>
            <person name="Park M.J."/>
            <person name="Oh H.-M."/>
        </authorList>
    </citation>
    <scope>NUCLEOTIDE SEQUENCE</scope>
    <source>
        <strain evidence="2">MEBiC13591</strain>
    </source>
</reference>
<gene>
    <name evidence="2" type="ORF">OE104_10520</name>
</gene>
<keyword evidence="1" id="KW-0812">Transmembrane</keyword>
<keyword evidence="1" id="KW-0472">Membrane</keyword>
<proteinExistence type="predicted"/>
<protein>
    <submittedName>
        <fullName evidence="2">FeoB-associated Cys-rich membrane protein</fullName>
    </submittedName>
</protein>
<organism evidence="2 3">
    <name type="scientific">Fervidibacillus albus</name>
    <dbReference type="NCBI Taxonomy" id="2980026"/>
    <lineage>
        <taxon>Bacteria</taxon>
        <taxon>Bacillati</taxon>
        <taxon>Bacillota</taxon>
        <taxon>Bacilli</taxon>
        <taxon>Bacillales</taxon>
        <taxon>Bacillaceae</taxon>
        <taxon>Fervidibacillus</taxon>
    </lineage>
</organism>
<evidence type="ECO:0000313" key="3">
    <source>
        <dbReference type="Proteomes" id="UP001164718"/>
    </source>
</evidence>
<accession>A0A9E8LSY4</accession>
<sequence>MFIDFLLGGAIFIYAISVLVKHFKKSKKGKCATCALKDHCQSPCNDVLNRQ</sequence>
<dbReference type="RefSeq" id="WP_275416811.1">
    <property type="nucleotide sequence ID" value="NZ_CP106878.1"/>
</dbReference>
<dbReference type="Proteomes" id="UP001164718">
    <property type="component" value="Chromosome"/>
</dbReference>
<dbReference type="Pfam" id="PF12669">
    <property type="entry name" value="FeoB_associated"/>
    <property type="match status" value="1"/>
</dbReference>
<evidence type="ECO:0000256" key="1">
    <source>
        <dbReference type="SAM" id="Phobius"/>
    </source>
</evidence>
<keyword evidence="1" id="KW-1133">Transmembrane helix</keyword>
<dbReference type="KEGG" id="faf:OE104_10520"/>
<dbReference type="AlphaFoldDB" id="A0A9E8LSY4"/>
<keyword evidence="3" id="KW-1185">Reference proteome</keyword>
<name>A0A9E8LSY4_9BACI</name>
<feature type="transmembrane region" description="Helical" evidence="1">
    <location>
        <begin position="6"/>
        <end position="23"/>
    </location>
</feature>
<dbReference type="EMBL" id="CP106878">
    <property type="protein sequence ID" value="WAA09027.1"/>
    <property type="molecule type" value="Genomic_DNA"/>
</dbReference>
<evidence type="ECO:0000313" key="2">
    <source>
        <dbReference type="EMBL" id="WAA09027.1"/>
    </source>
</evidence>